<evidence type="ECO:0000313" key="1">
    <source>
        <dbReference type="EMBL" id="CAF5016194.1"/>
    </source>
</evidence>
<dbReference type="Proteomes" id="UP000663848">
    <property type="component" value="Unassembled WGS sequence"/>
</dbReference>
<dbReference type="EMBL" id="CAJOBR010037351">
    <property type="protein sequence ID" value="CAF5016565.1"/>
    <property type="molecule type" value="Genomic_DNA"/>
</dbReference>
<gene>
    <name evidence="1" type="ORF">QYT958_LOCUS39535</name>
    <name evidence="2" type="ORF">QYT958_LOCUS39566</name>
</gene>
<feature type="non-terminal residue" evidence="2">
    <location>
        <position position="1"/>
    </location>
</feature>
<dbReference type="EMBL" id="CAJOBR010037215">
    <property type="protein sequence ID" value="CAF5016194.1"/>
    <property type="molecule type" value="Genomic_DNA"/>
</dbReference>
<proteinExistence type="predicted"/>
<protein>
    <submittedName>
        <fullName evidence="2">Uncharacterized protein</fullName>
    </submittedName>
</protein>
<evidence type="ECO:0000313" key="3">
    <source>
        <dbReference type="Proteomes" id="UP000663848"/>
    </source>
</evidence>
<comment type="caution">
    <text evidence="2">The sequence shown here is derived from an EMBL/GenBank/DDBJ whole genome shotgun (WGS) entry which is preliminary data.</text>
</comment>
<name>A0A822BMW7_9BILA</name>
<sequence length="97" mass="11617">LTDLKKSEDELNKRLRSLKHQTELDQVDINATQQLIYRIRFLRYFFGLTVKFNEANEKTGEQTYLNTEEISKYLKQIDEMLQLIRPSFIIENETVSM</sequence>
<dbReference type="AlphaFoldDB" id="A0A822BMW7"/>
<accession>A0A822BMW7</accession>
<reference evidence="2" key="1">
    <citation type="submission" date="2021-02" db="EMBL/GenBank/DDBJ databases">
        <authorList>
            <person name="Nowell W R."/>
        </authorList>
    </citation>
    <scope>NUCLEOTIDE SEQUENCE</scope>
</reference>
<evidence type="ECO:0000313" key="2">
    <source>
        <dbReference type="EMBL" id="CAF5016565.1"/>
    </source>
</evidence>
<organism evidence="2 3">
    <name type="scientific">Rotaria socialis</name>
    <dbReference type="NCBI Taxonomy" id="392032"/>
    <lineage>
        <taxon>Eukaryota</taxon>
        <taxon>Metazoa</taxon>
        <taxon>Spiralia</taxon>
        <taxon>Gnathifera</taxon>
        <taxon>Rotifera</taxon>
        <taxon>Eurotatoria</taxon>
        <taxon>Bdelloidea</taxon>
        <taxon>Philodinida</taxon>
        <taxon>Philodinidae</taxon>
        <taxon>Rotaria</taxon>
    </lineage>
</organism>